<organism evidence="2 3">
    <name type="scientific">Solimonas terrae</name>
    <dbReference type="NCBI Taxonomy" id="1396819"/>
    <lineage>
        <taxon>Bacteria</taxon>
        <taxon>Pseudomonadati</taxon>
        <taxon>Pseudomonadota</taxon>
        <taxon>Gammaproteobacteria</taxon>
        <taxon>Nevskiales</taxon>
        <taxon>Nevskiaceae</taxon>
        <taxon>Solimonas</taxon>
    </lineage>
</organism>
<keyword evidence="1" id="KW-0732">Signal</keyword>
<dbReference type="AlphaFoldDB" id="A0A6M2BQ88"/>
<reference evidence="2 3" key="1">
    <citation type="journal article" date="2014" name="Int. J. Syst. Evol. Microbiol.">
        <title>Solimonas terrae sp. nov., isolated from soil.</title>
        <authorList>
            <person name="Kim S.J."/>
            <person name="Moon J.Y."/>
            <person name="Weon H.Y."/>
            <person name="Ahn J.H."/>
            <person name="Chen W.M."/>
            <person name="Kwon S.W."/>
        </authorList>
    </citation>
    <scope>NUCLEOTIDE SEQUENCE [LARGE SCALE GENOMIC DNA]</scope>
    <source>
        <strain evidence="2 3">KIS83-12</strain>
    </source>
</reference>
<name>A0A6M2BQ88_9GAMM</name>
<feature type="chain" id="PRO_5026914727" evidence="1">
    <location>
        <begin position="17"/>
        <end position="189"/>
    </location>
</feature>
<evidence type="ECO:0000313" key="2">
    <source>
        <dbReference type="EMBL" id="NGY04460.1"/>
    </source>
</evidence>
<dbReference type="PROSITE" id="PS51257">
    <property type="entry name" value="PROKAR_LIPOPROTEIN"/>
    <property type="match status" value="1"/>
</dbReference>
<sequence>MNRTASAIALTTTASAALLLGACQSWTQKSPAQAVAETAPPAADEACHATLKMPAPILKLPGTDAPRHASNDNDVDIAQIHTVNQPLQQIGVWNDQGDGWSVLALTLGSRRARSIAVRMRDVKLPKQSALWLCSPDGKLRQGPYTEAPNGELWSASIASSQARVEVWLPTPSRDAFSAELTDVYGGYQP</sequence>
<dbReference type="Proteomes" id="UP000472676">
    <property type="component" value="Unassembled WGS sequence"/>
</dbReference>
<comment type="caution">
    <text evidence="2">The sequence shown here is derived from an EMBL/GenBank/DDBJ whole genome shotgun (WGS) entry which is preliminary data.</text>
</comment>
<dbReference type="EMBL" id="JAAMOW010000003">
    <property type="protein sequence ID" value="NGY04460.1"/>
    <property type="molecule type" value="Genomic_DNA"/>
</dbReference>
<evidence type="ECO:0000256" key="1">
    <source>
        <dbReference type="SAM" id="SignalP"/>
    </source>
</evidence>
<keyword evidence="3" id="KW-1185">Reference proteome</keyword>
<protein>
    <submittedName>
        <fullName evidence="2">Uncharacterized protein</fullName>
    </submittedName>
</protein>
<accession>A0A6M2BQ88</accession>
<feature type="signal peptide" evidence="1">
    <location>
        <begin position="1"/>
        <end position="16"/>
    </location>
</feature>
<gene>
    <name evidence="2" type="ORF">G7Y85_06775</name>
</gene>
<dbReference type="RefSeq" id="WP_166253866.1">
    <property type="nucleotide sequence ID" value="NZ_JAAMOW010000003.1"/>
</dbReference>
<evidence type="ECO:0000313" key="3">
    <source>
        <dbReference type="Proteomes" id="UP000472676"/>
    </source>
</evidence>
<proteinExistence type="predicted"/>